<name>A0A7Z0D760_9ACTN</name>
<accession>A0A7Z0D760</accession>
<dbReference type="AlphaFoldDB" id="A0A7Z0D760"/>
<evidence type="ECO:0000313" key="6">
    <source>
        <dbReference type="Proteomes" id="UP000527616"/>
    </source>
</evidence>
<keyword evidence="2 3" id="KW-0732">Signal</keyword>
<evidence type="ECO:0000313" key="5">
    <source>
        <dbReference type="EMBL" id="NYI70006.1"/>
    </source>
</evidence>
<dbReference type="PANTHER" id="PTHR47235:SF1">
    <property type="entry name" value="BLR6548 PROTEIN"/>
    <property type="match status" value="1"/>
</dbReference>
<dbReference type="CDD" id="cd06343">
    <property type="entry name" value="PBP1_ABC_ligand_binding-like"/>
    <property type="match status" value="1"/>
</dbReference>
<dbReference type="Gene3D" id="3.40.50.2300">
    <property type="match status" value="2"/>
</dbReference>
<evidence type="ECO:0000256" key="3">
    <source>
        <dbReference type="SAM" id="SignalP"/>
    </source>
</evidence>
<dbReference type="PANTHER" id="PTHR47235">
    <property type="entry name" value="BLR6548 PROTEIN"/>
    <property type="match status" value="1"/>
</dbReference>
<feature type="signal peptide" evidence="3">
    <location>
        <begin position="1"/>
        <end position="23"/>
    </location>
</feature>
<dbReference type="Pfam" id="PF13458">
    <property type="entry name" value="Peripla_BP_6"/>
    <property type="match status" value="1"/>
</dbReference>
<dbReference type="InterPro" id="IPR028081">
    <property type="entry name" value="Leu-bd"/>
</dbReference>
<dbReference type="SUPFAM" id="SSF53822">
    <property type="entry name" value="Periplasmic binding protein-like I"/>
    <property type="match status" value="1"/>
</dbReference>
<proteinExistence type="inferred from homology"/>
<protein>
    <submittedName>
        <fullName evidence="5">ABC-type branched-subunit amino acid transport system substrate-binding protein</fullName>
    </submittedName>
</protein>
<organism evidence="5 6">
    <name type="scientific">Naumannella cuiyingiana</name>
    <dbReference type="NCBI Taxonomy" id="1347891"/>
    <lineage>
        <taxon>Bacteria</taxon>
        <taxon>Bacillati</taxon>
        <taxon>Actinomycetota</taxon>
        <taxon>Actinomycetes</taxon>
        <taxon>Propionibacteriales</taxon>
        <taxon>Propionibacteriaceae</taxon>
        <taxon>Naumannella</taxon>
    </lineage>
</organism>
<dbReference type="PROSITE" id="PS51257">
    <property type="entry name" value="PROKAR_LIPOPROTEIN"/>
    <property type="match status" value="1"/>
</dbReference>
<evidence type="ECO:0000256" key="1">
    <source>
        <dbReference type="ARBA" id="ARBA00010062"/>
    </source>
</evidence>
<reference evidence="5 6" key="1">
    <citation type="submission" date="2020-07" db="EMBL/GenBank/DDBJ databases">
        <title>Sequencing the genomes of 1000 actinobacteria strains.</title>
        <authorList>
            <person name="Klenk H.-P."/>
        </authorList>
    </citation>
    <scope>NUCLEOTIDE SEQUENCE [LARGE SCALE GENOMIC DNA]</scope>
    <source>
        <strain evidence="5 6">DSM 103164</strain>
    </source>
</reference>
<keyword evidence="6" id="KW-1185">Reference proteome</keyword>
<sequence length="448" mass="47746">MKRPQIRRLGVLAAALSAVVALAACGAGGRGSSGDTGADGERTASDVGVTETSIKLGSHYPLTGVAAPGYSDIPLGYEAYLKMVNANGGVHGRQIEWVYKDDGYNPTRTTEVVNELVLKDQVFAIAGGLGTPTHGAVVDFLNSEKVPDMFVASGSLAWGDDPKAKPYTFGFTPDYEIEGKIIGDWIKKNKPDAKVGLFLQADDLGADGEKGVRQFLDKEIVSVQRYTSGNTDVAPQLAALQADGADFVIAFNTPSYTALSQLQAMRLNYKPTWYYSNVGSDTKLVGSLLERFSEGSVKDSSALEGTLTTDYIAEVESADGKGWPELWQKIWAEYGEQGKPLTNYHIYGMSQAYAVVMALQEAGPNPTRDGLVKVMEEKGASWKGPWVAPFRFSATSHLGLGGLQMVELKGEKTEPIGPLLTTNIGDAPIVEGESQLGTPPENGIPPAG</sequence>
<comment type="similarity">
    <text evidence="1">Belongs to the leucine-binding protein family.</text>
</comment>
<evidence type="ECO:0000259" key="4">
    <source>
        <dbReference type="Pfam" id="PF13458"/>
    </source>
</evidence>
<dbReference type="Proteomes" id="UP000527616">
    <property type="component" value="Unassembled WGS sequence"/>
</dbReference>
<evidence type="ECO:0000256" key="2">
    <source>
        <dbReference type="ARBA" id="ARBA00022729"/>
    </source>
</evidence>
<gene>
    <name evidence="5" type="ORF">GGQ54_000566</name>
</gene>
<comment type="caution">
    <text evidence="5">The sequence shown here is derived from an EMBL/GenBank/DDBJ whole genome shotgun (WGS) entry which is preliminary data.</text>
</comment>
<feature type="domain" description="Leucine-binding protein" evidence="4">
    <location>
        <begin position="53"/>
        <end position="409"/>
    </location>
</feature>
<dbReference type="RefSeq" id="WP_179444007.1">
    <property type="nucleotide sequence ID" value="NZ_JACBZS010000001.1"/>
</dbReference>
<dbReference type="EMBL" id="JACBZS010000001">
    <property type="protein sequence ID" value="NYI70006.1"/>
    <property type="molecule type" value="Genomic_DNA"/>
</dbReference>
<feature type="chain" id="PRO_5030704821" evidence="3">
    <location>
        <begin position="24"/>
        <end position="448"/>
    </location>
</feature>
<dbReference type="InterPro" id="IPR028082">
    <property type="entry name" value="Peripla_BP_I"/>
</dbReference>